<gene>
    <name evidence="2" type="ORF">A2118_02730</name>
</gene>
<keyword evidence="1" id="KW-0472">Membrane</keyword>
<dbReference type="STRING" id="1798474.A2118_02730"/>
<dbReference type="Pfam" id="PF06496">
    <property type="entry name" value="DUF1097"/>
    <property type="match status" value="1"/>
</dbReference>
<feature type="transmembrane region" description="Helical" evidence="1">
    <location>
        <begin position="7"/>
        <end position="27"/>
    </location>
</feature>
<evidence type="ECO:0000313" key="2">
    <source>
        <dbReference type="EMBL" id="OGG41079.1"/>
    </source>
</evidence>
<dbReference type="EMBL" id="MFKN01000015">
    <property type="protein sequence ID" value="OGG41079.1"/>
    <property type="molecule type" value="Genomic_DNA"/>
</dbReference>
<feature type="transmembrane region" description="Helical" evidence="1">
    <location>
        <begin position="87"/>
        <end position="108"/>
    </location>
</feature>
<comment type="caution">
    <text evidence="2">The sequence shown here is derived from an EMBL/GenBank/DDBJ whole genome shotgun (WGS) entry which is preliminary data.</text>
</comment>
<feature type="transmembrane region" description="Helical" evidence="1">
    <location>
        <begin position="145"/>
        <end position="165"/>
    </location>
</feature>
<keyword evidence="1" id="KW-0812">Transmembrane</keyword>
<name>A0A1F6BVY3_9BACT</name>
<protein>
    <submittedName>
        <fullName evidence="2">Uncharacterized protein</fullName>
    </submittedName>
</protein>
<dbReference type="Proteomes" id="UP000179014">
    <property type="component" value="Unassembled WGS sequence"/>
</dbReference>
<feature type="transmembrane region" description="Helical" evidence="1">
    <location>
        <begin position="62"/>
        <end position="81"/>
    </location>
</feature>
<sequence length="189" mass="20872">MSFTKFFPVALLVGVLAAISVLGWQYFSDASRYPWLQIWPVFITWGLYFVAGAKIGRLHKEILGITGGIIFGYLTLIVAFAPAVQSVFGGTWSLPATVFVVATIIVLLELTDWFEFAPVYFIAYAGYFAYVFGKFSGGAGNVTDMFYFWVPMMVGLAFAVVTAMLRSRLLEAEGLYGSAQKTVFDKEAI</sequence>
<proteinExistence type="predicted"/>
<dbReference type="InterPro" id="IPR009476">
    <property type="entry name" value="DUF1097"/>
</dbReference>
<feature type="transmembrane region" description="Helical" evidence="1">
    <location>
        <begin position="113"/>
        <end position="133"/>
    </location>
</feature>
<evidence type="ECO:0000313" key="3">
    <source>
        <dbReference type="Proteomes" id="UP000179014"/>
    </source>
</evidence>
<reference evidence="2 3" key="1">
    <citation type="journal article" date="2016" name="Nat. Commun.">
        <title>Thousands of microbial genomes shed light on interconnected biogeochemical processes in an aquifer system.</title>
        <authorList>
            <person name="Anantharaman K."/>
            <person name="Brown C.T."/>
            <person name="Hug L.A."/>
            <person name="Sharon I."/>
            <person name="Castelle C.J."/>
            <person name="Probst A.J."/>
            <person name="Thomas B.C."/>
            <person name="Singh A."/>
            <person name="Wilkins M.J."/>
            <person name="Karaoz U."/>
            <person name="Brodie E.L."/>
            <person name="Williams K.H."/>
            <person name="Hubbard S.S."/>
            <person name="Banfield J.F."/>
        </authorList>
    </citation>
    <scope>NUCLEOTIDE SEQUENCE [LARGE SCALE GENOMIC DNA]</scope>
</reference>
<keyword evidence="1" id="KW-1133">Transmembrane helix</keyword>
<dbReference type="AlphaFoldDB" id="A0A1F6BVY3"/>
<organism evidence="2 3">
    <name type="scientific">Candidatus Kaiserbacteria bacterium GWA2_50_9</name>
    <dbReference type="NCBI Taxonomy" id="1798474"/>
    <lineage>
        <taxon>Bacteria</taxon>
        <taxon>Candidatus Kaiseribacteriota</taxon>
    </lineage>
</organism>
<feature type="transmembrane region" description="Helical" evidence="1">
    <location>
        <begin position="33"/>
        <end position="50"/>
    </location>
</feature>
<evidence type="ECO:0000256" key="1">
    <source>
        <dbReference type="SAM" id="Phobius"/>
    </source>
</evidence>
<accession>A0A1F6BVY3</accession>